<feature type="region of interest" description="Disordered" evidence="1">
    <location>
        <begin position="159"/>
        <end position="179"/>
    </location>
</feature>
<evidence type="ECO:0000313" key="2">
    <source>
        <dbReference type="EMBL" id="KAJ5079976.1"/>
    </source>
</evidence>
<keyword evidence="3" id="KW-1185">Reference proteome</keyword>
<reference evidence="2" key="1">
    <citation type="submission" date="2022-10" db="EMBL/GenBank/DDBJ databases">
        <title>Novel sulphate-reducing endosymbionts in the free-living metamonad Anaeramoeba.</title>
        <authorList>
            <person name="Jerlstrom-Hultqvist J."/>
            <person name="Cepicka I."/>
            <person name="Gallot-Lavallee L."/>
            <person name="Salas-Leiva D."/>
            <person name="Curtis B.A."/>
            <person name="Zahonova K."/>
            <person name="Pipaliya S."/>
            <person name="Dacks J."/>
            <person name="Roger A.J."/>
        </authorList>
    </citation>
    <scope>NUCLEOTIDE SEQUENCE</scope>
    <source>
        <strain evidence="2">BMAN</strain>
    </source>
</reference>
<gene>
    <name evidence="2" type="ORF">M0811_14254</name>
</gene>
<name>A0A9Q0RGD8_ANAIG</name>
<evidence type="ECO:0000313" key="3">
    <source>
        <dbReference type="Proteomes" id="UP001149090"/>
    </source>
</evidence>
<dbReference type="AlphaFoldDB" id="A0A9Q0RGD8"/>
<dbReference type="EMBL" id="JAPDFW010000018">
    <property type="protein sequence ID" value="KAJ5079976.1"/>
    <property type="molecule type" value="Genomic_DNA"/>
</dbReference>
<feature type="compositionally biased region" description="Basic residues" evidence="1">
    <location>
        <begin position="165"/>
        <end position="179"/>
    </location>
</feature>
<protein>
    <submittedName>
        <fullName evidence="2">Uncharacterized protein</fullName>
    </submittedName>
</protein>
<comment type="caution">
    <text evidence="2">The sequence shown here is derived from an EMBL/GenBank/DDBJ whole genome shotgun (WGS) entry which is preliminary data.</text>
</comment>
<sequence>MSVCQKLIGWFSNFIEKDKFGTLDDKNFVKIIKLIYSKDAKNKTKIIFRFGKNLKEINKFRDKNLRGIQIILEAMKDSQKQNEIPIITLIKNLENGFQIKLKKKKKRKMMKTFIDQITIKNNSKLNQYRYNNNPKISENQMIPNEFISYLFSSKMQKDKDEKSKELKKKKKEKINKLKK</sequence>
<accession>A0A9Q0RGD8</accession>
<proteinExistence type="predicted"/>
<evidence type="ECO:0000256" key="1">
    <source>
        <dbReference type="SAM" id="MobiDB-lite"/>
    </source>
</evidence>
<organism evidence="2 3">
    <name type="scientific">Anaeramoeba ignava</name>
    <name type="common">Anaerobic marine amoeba</name>
    <dbReference type="NCBI Taxonomy" id="1746090"/>
    <lineage>
        <taxon>Eukaryota</taxon>
        <taxon>Metamonada</taxon>
        <taxon>Anaeramoebidae</taxon>
        <taxon>Anaeramoeba</taxon>
    </lineage>
</organism>
<dbReference type="Proteomes" id="UP001149090">
    <property type="component" value="Unassembled WGS sequence"/>
</dbReference>